<sequence length="226" mass="25569">MDFIVLILVVFALFIFLKFKVKNYQPIEKEEPLYRKLDALFTPAERSFLGVLNHAIDEKTVVFGKVRVADVITPERGATRRKWQIAFNKISAKHFDFILCNKDDLSVLCAIELDDRSHNSKKQKSRDAFLEGACKSASFPLIRVPAKVSYSVVDIREKITSYMIENEVSNVDISPETPKESGNKACPKCSSEMTVKIAKKGKAIGNEFWACSAFPKCRYIESSNTT</sequence>
<dbReference type="PIRSF" id="PIRSF028063">
    <property type="entry name" value="UCP028063"/>
    <property type="match status" value="1"/>
</dbReference>
<accession>A0A1I1ET84</accession>
<dbReference type="InterPro" id="IPR024402">
    <property type="entry name" value="DUF2726"/>
</dbReference>
<dbReference type="Pfam" id="PF01396">
    <property type="entry name" value="Zn_ribbon_Top1"/>
    <property type="match status" value="1"/>
</dbReference>
<dbReference type="GO" id="GO:0006265">
    <property type="term" value="P:DNA topological change"/>
    <property type="evidence" value="ECO:0007669"/>
    <property type="project" value="InterPro"/>
</dbReference>
<feature type="domain" description="DNA topoisomerase type IA zn finger" evidence="1">
    <location>
        <begin position="185"/>
        <end position="224"/>
    </location>
</feature>
<keyword evidence="3" id="KW-0413">Isomerase</keyword>
<dbReference type="InterPro" id="IPR013498">
    <property type="entry name" value="Topo_IA_Znf"/>
</dbReference>
<dbReference type="Proteomes" id="UP000198862">
    <property type="component" value="Unassembled WGS sequence"/>
</dbReference>
<dbReference type="STRING" id="1123010.SAMN02745724_00428"/>
<dbReference type="GO" id="GO:0005694">
    <property type="term" value="C:chromosome"/>
    <property type="evidence" value="ECO:0007669"/>
    <property type="project" value="InterPro"/>
</dbReference>
<dbReference type="GO" id="GO:0003916">
    <property type="term" value="F:DNA topoisomerase activity"/>
    <property type="evidence" value="ECO:0007669"/>
    <property type="project" value="InterPro"/>
</dbReference>
<protein>
    <submittedName>
        <fullName evidence="3">Topoisomerase DNA binding C4 zinc finger</fullName>
    </submittedName>
</protein>
<dbReference type="Gene3D" id="3.30.65.10">
    <property type="entry name" value="Bacterial Topoisomerase I, domain 1"/>
    <property type="match status" value="1"/>
</dbReference>
<gene>
    <name evidence="3" type="ORF">SAMN02745724_00428</name>
</gene>
<evidence type="ECO:0000259" key="1">
    <source>
        <dbReference type="Pfam" id="PF01396"/>
    </source>
</evidence>
<keyword evidence="4" id="KW-1185">Reference proteome</keyword>
<dbReference type="EMBL" id="FOLO01000002">
    <property type="protein sequence ID" value="SFB90217.1"/>
    <property type="molecule type" value="Genomic_DNA"/>
</dbReference>
<dbReference type="SUPFAM" id="SSF57783">
    <property type="entry name" value="Zinc beta-ribbon"/>
    <property type="match status" value="1"/>
</dbReference>
<dbReference type="RefSeq" id="WP_091979411.1">
    <property type="nucleotide sequence ID" value="NZ_FOLO01000002.1"/>
</dbReference>
<dbReference type="Pfam" id="PF10881">
    <property type="entry name" value="DUF2726"/>
    <property type="match status" value="1"/>
</dbReference>
<dbReference type="GO" id="GO:0003677">
    <property type="term" value="F:DNA binding"/>
    <property type="evidence" value="ECO:0007669"/>
    <property type="project" value="InterPro"/>
</dbReference>
<evidence type="ECO:0000313" key="3">
    <source>
        <dbReference type="EMBL" id="SFB90217.1"/>
    </source>
</evidence>
<organism evidence="3 4">
    <name type="scientific">Pseudoalteromonas denitrificans DSM 6059</name>
    <dbReference type="NCBI Taxonomy" id="1123010"/>
    <lineage>
        <taxon>Bacteria</taxon>
        <taxon>Pseudomonadati</taxon>
        <taxon>Pseudomonadota</taxon>
        <taxon>Gammaproteobacteria</taxon>
        <taxon>Alteromonadales</taxon>
        <taxon>Pseudoalteromonadaceae</taxon>
        <taxon>Pseudoalteromonas</taxon>
    </lineage>
</organism>
<dbReference type="InterPro" id="IPR014538">
    <property type="entry name" value="UCP028063_topo_Znf"/>
</dbReference>
<evidence type="ECO:0000259" key="2">
    <source>
        <dbReference type="Pfam" id="PF10881"/>
    </source>
</evidence>
<dbReference type="OrthoDB" id="5782056at2"/>
<dbReference type="AlphaFoldDB" id="A0A1I1ET84"/>
<reference evidence="3 4" key="1">
    <citation type="submission" date="2016-10" db="EMBL/GenBank/DDBJ databases">
        <authorList>
            <person name="de Groot N.N."/>
        </authorList>
    </citation>
    <scope>NUCLEOTIDE SEQUENCE [LARGE SCALE GENOMIC DNA]</scope>
    <source>
        <strain evidence="3 4">DSM 6059</strain>
    </source>
</reference>
<evidence type="ECO:0000313" key="4">
    <source>
        <dbReference type="Proteomes" id="UP000198862"/>
    </source>
</evidence>
<name>A0A1I1ET84_9GAMM</name>
<proteinExistence type="predicted"/>
<feature type="domain" description="DUF2726" evidence="2">
    <location>
        <begin position="39"/>
        <end position="159"/>
    </location>
</feature>